<dbReference type="PANTHER" id="PTHR43661">
    <property type="entry name" value="D-XYLONATE DEHYDRATASE"/>
    <property type="match status" value="1"/>
</dbReference>
<evidence type="ECO:0000256" key="4">
    <source>
        <dbReference type="ARBA" id="ARBA00023239"/>
    </source>
</evidence>
<keyword evidence="4 8" id="KW-0456">Lyase</keyword>
<evidence type="ECO:0000256" key="2">
    <source>
        <dbReference type="ARBA" id="ARBA00022714"/>
    </source>
</evidence>
<dbReference type="InterPro" id="IPR056740">
    <property type="entry name" value="ILV_EDD_C"/>
</dbReference>
<dbReference type="Gene3D" id="3.50.30.80">
    <property type="entry name" value="IlvD/EDD C-terminal domain-like"/>
    <property type="match status" value="1"/>
</dbReference>
<dbReference type="PROSITE" id="PS00886">
    <property type="entry name" value="ILVD_EDD_1"/>
    <property type="match status" value="1"/>
</dbReference>
<dbReference type="InterPro" id="IPR037237">
    <property type="entry name" value="IlvD/EDD_N"/>
</dbReference>
<evidence type="ECO:0000256" key="3">
    <source>
        <dbReference type="ARBA" id="ARBA00023014"/>
    </source>
</evidence>
<dbReference type="InterPro" id="IPR000581">
    <property type="entry name" value="ILV_EDD_N"/>
</dbReference>
<dbReference type="GO" id="GO:0051537">
    <property type="term" value="F:2 iron, 2 sulfur cluster binding"/>
    <property type="evidence" value="ECO:0007669"/>
    <property type="project" value="UniProtKB-KW"/>
</dbReference>
<accession>A0A7X9UAU2</accession>
<dbReference type="EMBL" id="JABBCP010000001">
    <property type="protein sequence ID" value="NMF54973.1"/>
    <property type="molecule type" value="Genomic_DNA"/>
</dbReference>
<name>A0A7X9UAU2_9ACTN</name>
<evidence type="ECO:0000259" key="7">
    <source>
        <dbReference type="Pfam" id="PF24877"/>
    </source>
</evidence>
<dbReference type="RefSeq" id="WP_169276726.1">
    <property type="nucleotide sequence ID" value="NZ_JABBCP010000001.1"/>
</dbReference>
<sequence length="666" mass="70805">MSTLDSIYSDQLEGIYDSPTHAEGAKGELPLTEEILRERPSGDMFGMTLNAGMGWEPSELANDGVMMISTLAGIRSTDGSPKALALHTGGYELGVQLEAAAEVFRENNKLPYATFVSDPCDGRTQGTIGMFDSLPYRNDAAVVFRRLIRSLPTRKGILGVASCDKGLPATMMALASQHDYPVCLCPGGSTLMPTCHGKDDPGEDAGTIQTIGARFAYDEISLEYARRQGCRACASAGGGCQFLGTAGTSQVVSEGLGLAITHSALAPSGTKIWEDIARASARALVTQMDKGITAKDIITEASVRNSMIIHAAFGGSTNLLLHIPAIAFEAGVKRPTVDDWAEVNKAVPRLVSVMPIGPVHYPTSMAFMAGGVPEVMLLLRKHFPGLLDESVMTATGQTLGENLDWWENSERRQLVRQHLKETTGVDADEIIKTPEAAKAAGMTSTVTFPKGNIAPEGSVVKSTAIDPRAISEDGFYRHTAPCKVYPSEKAAMKAIKEHEVVPGDIMIVLGVGPKGTGMEETYQLTSALKKVPEGYKIALITDARFSGVSTGACFGHVGPEALAGGPIGKLRDGDVVEIIVDTNALEGSINFIGTDPENPISYEEGATVLAGRETDPRVMEDEDLPDDTRLWAALQDVSGGTWQGCVYDTDKIVEVINAGKKALAEK</sequence>
<dbReference type="PANTHER" id="PTHR43661:SF3">
    <property type="entry name" value="D-XYLONATE DEHYDRATASE YAGF-RELATED"/>
    <property type="match status" value="1"/>
</dbReference>
<evidence type="ECO:0000313" key="8">
    <source>
        <dbReference type="EMBL" id="NMF54973.1"/>
    </source>
</evidence>
<proteinExistence type="inferred from homology"/>
<dbReference type="SUPFAM" id="SSF143975">
    <property type="entry name" value="IlvD/EDD N-terminal domain-like"/>
    <property type="match status" value="1"/>
</dbReference>
<keyword evidence="5" id="KW-0028">Amino-acid biosynthesis</keyword>
<dbReference type="GO" id="GO:0005829">
    <property type="term" value="C:cytosol"/>
    <property type="evidence" value="ECO:0007669"/>
    <property type="project" value="TreeGrafter"/>
</dbReference>
<dbReference type="GO" id="GO:0050401">
    <property type="term" value="F:xylonate dehydratase activity"/>
    <property type="evidence" value="ECO:0007669"/>
    <property type="project" value="UniProtKB-EC"/>
</dbReference>
<keyword evidence="3" id="KW-0411">Iron-sulfur</keyword>
<keyword evidence="5" id="KW-0100">Branched-chain amino acid biosynthesis</keyword>
<evidence type="ECO:0000259" key="6">
    <source>
        <dbReference type="Pfam" id="PF00920"/>
    </source>
</evidence>
<feature type="domain" description="Dihydroxy-acid/6-phosphogluconate dehydratase N-terminal" evidence="6">
    <location>
        <begin position="93"/>
        <end position="402"/>
    </location>
</feature>
<feature type="domain" description="Dihydroxy-acid/6-phosphogluconate dehydratase C-terminal" evidence="7">
    <location>
        <begin position="440"/>
        <end position="587"/>
    </location>
</feature>
<keyword evidence="2" id="KW-0479">Metal-binding</keyword>
<keyword evidence="2" id="KW-0408">Iron</keyword>
<dbReference type="SUPFAM" id="SSF52016">
    <property type="entry name" value="LeuD/IlvD-like"/>
    <property type="match status" value="1"/>
</dbReference>
<keyword evidence="2" id="KW-0001">2Fe-2S</keyword>
<gene>
    <name evidence="8" type="ORF">HF320_01305</name>
</gene>
<dbReference type="Pfam" id="PF24877">
    <property type="entry name" value="ILV_EDD_C"/>
    <property type="match status" value="1"/>
</dbReference>
<dbReference type="InterPro" id="IPR020558">
    <property type="entry name" value="DiOHA_6PGluconate_deHydtase_CS"/>
</dbReference>
<evidence type="ECO:0000256" key="1">
    <source>
        <dbReference type="ARBA" id="ARBA00006486"/>
    </source>
</evidence>
<protein>
    <submittedName>
        <fullName evidence="8">YjhG/YagF family D-xylonate dehydratase</fullName>
        <ecNumber evidence="8">4.2.1.82</ecNumber>
    </submittedName>
</protein>
<dbReference type="AlphaFoldDB" id="A0A7X9UAU2"/>
<dbReference type="InterPro" id="IPR017798">
    <property type="entry name" value="Dehydratase_YjhG/YagF"/>
</dbReference>
<dbReference type="PROSITE" id="PS00887">
    <property type="entry name" value="ILVD_EDD_2"/>
    <property type="match status" value="1"/>
</dbReference>
<dbReference type="Proteomes" id="UP000546970">
    <property type="component" value="Unassembled WGS sequence"/>
</dbReference>
<dbReference type="InterPro" id="IPR042096">
    <property type="entry name" value="Dihydro-acid_dehy_C"/>
</dbReference>
<keyword evidence="9" id="KW-1185">Reference proteome</keyword>
<dbReference type="GO" id="GO:0009082">
    <property type="term" value="P:branched-chain amino acid biosynthetic process"/>
    <property type="evidence" value="ECO:0007669"/>
    <property type="project" value="UniProtKB-KW"/>
</dbReference>
<dbReference type="NCBIfam" id="TIGR03432">
    <property type="entry name" value="yjhG_yagF"/>
    <property type="match status" value="1"/>
</dbReference>
<dbReference type="Pfam" id="PF00920">
    <property type="entry name" value="ILVD_EDD_N"/>
    <property type="match status" value="1"/>
</dbReference>
<evidence type="ECO:0000256" key="5">
    <source>
        <dbReference type="ARBA" id="ARBA00023304"/>
    </source>
</evidence>
<evidence type="ECO:0000313" key="9">
    <source>
        <dbReference type="Proteomes" id="UP000546970"/>
    </source>
</evidence>
<reference evidence="8 9" key="1">
    <citation type="submission" date="2020-04" db="EMBL/GenBank/DDBJ databases">
        <title>Collinsella sp. KGMB02528 nov., an anaerobic actinobacterium isolated from human feces.</title>
        <authorList>
            <person name="Han K.-I."/>
            <person name="Eom M.K."/>
            <person name="Kim J.-S."/>
            <person name="Lee K.C."/>
            <person name="Suh M.K."/>
            <person name="Park S.-H."/>
            <person name="Lee J.H."/>
            <person name="Kang S.W."/>
            <person name="Park J.-E."/>
            <person name="Oh B.S."/>
            <person name="Yu S.Y."/>
            <person name="Choi S.-H."/>
            <person name="Lee D.H."/>
            <person name="Yoon H."/>
            <person name="Kim B.-Y."/>
            <person name="Lee J.H."/>
            <person name="Lee J.-S."/>
        </authorList>
    </citation>
    <scope>NUCLEOTIDE SEQUENCE [LARGE SCALE GENOMIC DNA]</scope>
    <source>
        <strain evidence="8 9">KGMB02528</strain>
    </source>
</reference>
<dbReference type="EC" id="4.2.1.82" evidence="8"/>
<comment type="caution">
    <text evidence="8">The sequence shown here is derived from an EMBL/GenBank/DDBJ whole genome shotgun (WGS) entry which is preliminary data.</text>
</comment>
<comment type="similarity">
    <text evidence="1">Belongs to the IlvD/Edd family.</text>
</comment>
<organism evidence="8 9">
    <name type="scientific">Collinsella acetigenes</name>
    <dbReference type="NCBI Taxonomy" id="2713419"/>
    <lineage>
        <taxon>Bacteria</taxon>
        <taxon>Bacillati</taxon>
        <taxon>Actinomycetota</taxon>
        <taxon>Coriobacteriia</taxon>
        <taxon>Coriobacteriales</taxon>
        <taxon>Coriobacteriaceae</taxon>
        <taxon>Collinsella</taxon>
    </lineage>
</organism>